<dbReference type="Gene3D" id="2.60.40.1890">
    <property type="entry name" value="PCu(A)C copper chaperone"/>
    <property type="match status" value="1"/>
</dbReference>
<evidence type="ECO:0000256" key="1">
    <source>
        <dbReference type="SAM" id="SignalP"/>
    </source>
</evidence>
<name>A0A1T4SK77_9HYPH</name>
<dbReference type="STRING" id="225324.SAMN02745126_04802"/>
<dbReference type="EMBL" id="FUWJ01000008">
    <property type="protein sequence ID" value="SKA28563.1"/>
    <property type="molecule type" value="Genomic_DNA"/>
</dbReference>
<evidence type="ECO:0000313" key="3">
    <source>
        <dbReference type="Proteomes" id="UP000190092"/>
    </source>
</evidence>
<dbReference type="PANTHER" id="PTHR36302:SF1">
    <property type="entry name" value="COPPER CHAPERONE PCU(A)C"/>
    <property type="match status" value="1"/>
</dbReference>
<gene>
    <name evidence="2" type="ORF">SAMN02745126_04802</name>
</gene>
<protein>
    <submittedName>
        <fullName evidence="2">Uncharacterized protein</fullName>
    </submittedName>
</protein>
<dbReference type="AlphaFoldDB" id="A0A1T4SK77"/>
<dbReference type="Pfam" id="PF04314">
    <property type="entry name" value="PCuAC"/>
    <property type="match status" value="1"/>
</dbReference>
<dbReference type="InterPro" id="IPR007410">
    <property type="entry name" value="LpqE-like"/>
</dbReference>
<proteinExistence type="predicted"/>
<dbReference type="PANTHER" id="PTHR36302">
    <property type="entry name" value="BLR7088 PROTEIN"/>
    <property type="match status" value="1"/>
</dbReference>
<evidence type="ECO:0000313" key="2">
    <source>
        <dbReference type="EMBL" id="SKA28563.1"/>
    </source>
</evidence>
<dbReference type="SUPFAM" id="SSF110087">
    <property type="entry name" value="DR1885-like metal-binding protein"/>
    <property type="match status" value="1"/>
</dbReference>
<feature type="chain" id="PRO_5013273098" evidence="1">
    <location>
        <begin position="22"/>
        <end position="105"/>
    </location>
</feature>
<accession>A0A1T4SK77</accession>
<reference evidence="3" key="1">
    <citation type="submission" date="2017-02" db="EMBL/GenBank/DDBJ databases">
        <authorList>
            <person name="Varghese N."/>
            <person name="Submissions S."/>
        </authorList>
    </citation>
    <scope>NUCLEOTIDE SEQUENCE [LARGE SCALE GENOMIC DNA]</scope>
    <source>
        <strain evidence="3">ATCC 27094</strain>
    </source>
</reference>
<feature type="signal peptide" evidence="1">
    <location>
        <begin position="1"/>
        <end position="21"/>
    </location>
</feature>
<keyword evidence="1" id="KW-0732">Signal</keyword>
<keyword evidence="3" id="KW-1185">Reference proteome</keyword>
<dbReference type="InterPro" id="IPR058248">
    <property type="entry name" value="Lxx211020-like"/>
</dbReference>
<dbReference type="InterPro" id="IPR036182">
    <property type="entry name" value="PCuAC_sf"/>
</dbReference>
<sequence length="105" mass="11133">MIRLCLALTVALALAVPALSAASHEYKLGALDIVEPWACATSSTAQTGGGFLVITSKSTSPHRLISAKSPAADKVENHEMKMDRNVMRIANSTWAWTSRPAPPSS</sequence>
<organism evidence="2 3">
    <name type="scientific">Enhydrobacter aerosaccus</name>
    <dbReference type="NCBI Taxonomy" id="225324"/>
    <lineage>
        <taxon>Bacteria</taxon>
        <taxon>Pseudomonadati</taxon>
        <taxon>Pseudomonadota</taxon>
        <taxon>Alphaproteobacteria</taxon>
        <taxon>Hyphomicrobiales</taxon>
        <taxon>Enhydrobacter</taxon>
    </lineage>
</organism>
<dbReference type="Proteomes" id="UP000190092">
    <property type="component" value="Unassembled WGS sequence"/>
</dbReference>